<dbReference type="InterPro" id="IPR013785">
    <property type="entry name" value="Aldolase_TIM"/>
</dbReference>
<evidence type="ECO:0000313" key="2">
    <source>
        <dbReference type="EMBL" id="MBE7700883.1"/>
    </source>
</evidence>
<protein>
    <submittedName>
        <fullName evidence="2">Nitronate monooxygenase</fullName>
    </submittedName>
</protein>
<dbReference type="Proteomes" id="UP000822993">
    <property type="component" value="Unassembled WGS sequence"/>
</dbReference>
<proteinExistence type="predicted"/>
<evidence type="ECO:0000313" key="3">
    <source>
        <dbReference type="Proteomes" id="UP000822993"/>
    </source>
</evidence>
<dbReference type="EMBL" id="JACSPN010000013">
    <property type="protein sequence ID" value="MBE7700883.1"/>
    <property type="molecule type" value="Genomic_DNA"/>
</dbReference>
<sequence length="494" mass="51971">MPTLPRVIQGGMGMAVSSWRLASAVARAGQLGLVSGTALDLVLARRLQNGDRDGAVRRALAAFPVPRFAQRVLARYFRPEGRDAGQPYAPVPRLALRQTRLAQELMVLGSFVEVWLAKEGHGGRVGINFLEKIQMAAPAAAYGSMLAGADYVVTGAGIPRDIPHLLDQLVGHEAVRFPVTVAGGSGHTVDLDPGALLGDRLPPVARPTFLAVVSAHALAEHLVREDRTRPDGFVVEGPPAGGHNAPPRGRLTLDEAGQPVFGPRDQADVSKVAALGLPFWLAGAQGTPEALVAAVDAGATGIQVGTLFALSEESGLEPDLRDDVLARLRSGTLDVRTEPLTSPTGFPFKVAQLPGTLAEAPLAAARPRLCDLGYLRTPVEKVAGKVTYRCPAEPSHMFECKGGQPGESAGRSCLCNSLAADVGLGQTRADGYVELPLVTLGADVAGATRLAQRHEGVWSARDVLDWLLEARPVAASPGAPEPWHRRALTGPDRT</sequence>
<organism evidence="2 3">
    <name type="scientific">Oerskovia douganii</name>
    <dbReference type="NCBI Taxonomy" id="2762210"/>
    <lineage>
        <taxon>Bacteria</taxon>
        <taxon>Bacillati</taxon>
        <taxon>Actinomycetota</taxon>
        <taxon>Actinomycetes</taxon>
        <taxon>Micrococcales</taxon>
        <taxon>Cellulomonadaceae</taxon>
        <taxon>Oerskovia</taxon>
    </lineage>
</organism>
<reference evidence="2 3" key="1">
    <citation type="submission" date="2020-08" db="EMBL/GenBank/DDBJ databases">
        <title>A Genomic Blueprint of the Chicken Gut Microbiome.</title>
        <authorList>
            <person name="Gilroy R."/>
            <person name="Ravi A."/>
            <person name="Getino M."/>
            <person name="Pursley I."/>
            <person name="Horton D.L."/>
            <person name="Alikhan N.-F."/>
            <person name="Baker D."/>
            <person name="Gharbi K."/>
            <person name="Hall N."/>
            <person name="Watson M."/>
            <person name="Adriaenssens E.M."/>
            <person name="Foster-Nyarko E."/>
            <person name="Jarju S."/>
            <person name="Secka A."/>
            <person name="Antonio M."/>
            <person name="Oren A."/>
            <person name="Chaudhuri R."/>
            <person name="La Ragione R.M."/>
            <person name="Hildebrand F."/>
            <person name="Pallen M.J."/>
        </authorList>
    </citation>
    <scope>NUCLEOTIDE SEQUENCE [LARGE SCALE GENOMIC DNA]</scope>
    <source>
        <strain evidence="2 3">Sa1BUA8</strain>
    </source>
</reference>
<comment type="caution">
    <text evidence="2">The sequence shown here is derived from an EMBL/GenBank/DDBJ whole genome shotgun (WGS) entry which is preliminary data.</text>
</comment>
<dbReference type="Gene3D" id="3.20.20.70">
    <property type="entry name" value="Aldolase class I"/>
    <property type="match status" value="1"/>
</dbReference>
<keyword evidence="3" id="KW-1185">Reference proteome</keyword>
<evidence type="ECO:0000256" key="1">
    <source>
        <dbReference type="SAM" id="MobiDB-lite"/>
    </source>
</evidence>
<accession>A0A9D5YYP4</accession>
<name>A0A9D5YYP4_9CELL</name>
<gene>
    <name evidence="2" type="ORF">H9623_11300</name>
</gene>
<dbReference type="PANTHER" id="PTHR32332">
    <property type="entry name" value="2-NITROPROPANE DIOXYGENASE"/>
    <property type="match status" value="1"/>
</dbReference>
<dbReference type="AlphaFoldDB" id="A0A9D5YYP4"/>
<dbReference type="PANTHER" id="PTHR32332:SF33">
    <property type="entry name" value="NITRONATE MONOOXYGENASE DOMAIN-CONTAINING PROTEIN"/>
    <property type="match status" value="1"/>
</dbReference>
<keyword evidence="2" id="KW-0560">Oxidoreductase</keyword>
<feature type="region of interest" description="Disordered" evidence="1">
    <location>
        <begin position="475"/>
        <end position="494"/>
    </location>
</feature>
<dbReference type="SUPFAM" id="SSF51412">
    <property type="entry name" value="Inosine monophosphate dehydrogenase (IMPDH)"/>
    <property type="match status" value="1"/>
</dbReference>
<dbReference type="GO" id="GO:0004497">
    <property type="term" value="F:monooxygenase activity"/>
    <property type="evidence" value="ECO:0007669"/>
    <property type="project" value="UniProtKB-KW"/>
</dbReference>
<keyword evidence="2" id="KW-0503">Monooxygenase</keyword>